<feature type="domain" description="DarT" evidence="7">
    <location>
        <begin position="11"/>
        <end position="187"/>
    </location>
</feature>
<dbReference type="AlphaFoldDB" id="A0A4R7ZVS8"/>
<name>A0A4R7ZVS8_9FIRM</name>
<organism evidence="8 9">
    <name type="scientific">Breznakia blatticola</name>
    <dbReference type="NCBI Taxonomy" id="1754012"/>
    <lineage>
        <taxon>Bacteria</taxon>
        <taxon>Bacillati</taxon>
        <taxon>Bacillota</taxon>
        <taxon>Erysipelotrichia</taxon>
        <taxon>Erysipelotrichales</taxon>
        <taxon>Erysipelotrichaceae</taxon>
        <taxon>Breznakia</taxon>
    </lineage>
</organism>
<evidence type="ECO:0000313" key="8">
    <source>
        <dbReference type="EMBL" id="TDW20968.1"/>
    </source>
</evidence>
<dbReference type="EMBL" id="SODD01000009">
    <property type="protein sequence ID" value="TDW20968.1"/>
    <property type="molecule type" value="Genomic_DNA"/>
</dbReference>
<evidence type="ECO:0000259" key="7">
    <source>
        <dbReference type="PROSITE" id="PS52018"/>
    </source>
</evidence>
<dbReference type="InterPro" id="IPR029494">
    <property type="entry name" value="DarT"/>
</dbReference>
<accession>A0A4R7ZVS8</accession>
<reference evidence="8 9" key="1">
    <citation type="submission" date="2019-03" db="EMBL/GenBank/DDBJ databases">
        <title>Genomic Encyclopedia of Type Strains, Phase IV (KMG-IV): sequencing the most valuable type-strain genomes for metagenomic binning, comparative biology and taxonomic classification.</title>
        <authorList>
            <person name="Goeker M."/>
        </authorList>
    </citation>
    <scope>NUCLEOTIDE SEQUENCE [LARGE SCALE GENOMIC DNA]</scope>
    <source>
        <strain evidence="8 9">DSM 28867</strain>
    </source>
</reference>
<evidence type="ECO:0000256" key="6">
    <source>
        <dbReference type="PROSITE-ProRule" id="PRU01362"/>
    </source>
</evidence>
<evidence type="ECO:0000256" key="4">
    <source>
        <dbReference type="ARBA" id="ARBA00022695"/>
    </source>
</evidence>
<dbReference type="OrthoDB" id="2052979at2"/>
<comment type="similarity">
    <text evidence="6">Belongs to the DarT ADP-ribosyltransferase family.</text>
</comment>
<evidence type="ECO:0000256" key="3">
    <source>
        <dbReference type="ARBA" id="ARBA00022679"/>
    </source>
</evidence>
<evidence type="ECO:0000313" key="9">
    <source>
        <dbReference type="Proteomes" id="UP000294743"/>
    </source>
</evidence>
<dbReference type="Proteomes" id="UP000294743">
    <property type="component" value="Unassembled WGS sequence"/>
</dbReference>
<gene>
    <name evidence="8" type="ORF">EDD63_1093</name>
</gene>
<dbReference type="RefSeq" id="WP_134168706.1">
    <property type="nucleotide sequence ID" value="NZ_SODD01000009.1"/>
</dbReference>
<keyword evidence="4" id="KW-0548">Nucleotidyltransferase</keyword>
<keyword evidence="3" id="KW-0808">Transferase</keyword>
<comment type="caution">
    <text evidence="8">The sequence shown here is derived from an EMBL/GenBank/DDBJ whole genome shotgun (WGS) entry which is preliminary data.</text>
</comment>
<comment type="caution">
    <text evidence="6">Lacks conserved residue(s) required for the propagation of feature annotation.</text>
</comment>
<evidence type="ECO:0000256" key="2">
    <source>
        <dbReference type="ARBA" id="ARBA00022676"/>
    </source>
</evidence>
<evidence type="ECO:0000256" key="5">
    <source>
        <dbReference type="ARBA" id="ARBA00023125"/>
    </source>
</evidence>
<keyword evidence="5 6" id="KW-0238">DNA-binding</keyword>
<protein>
    <submittedName>
        <fullName evidence="8">Uncharacterized protein DUF4433</fullName>
    </submittedName>
</protein>
<keyword evidence="1 6" id="KW-1277">Toxin-antitoxin system</keyword>
<evidence type="ECO:0000256" key="1">
    <source>
        <dbReference type="ARBA" id="ARBA00022649"/>
    </source>
</evidence>
<dbReference type="GO" id="GO:0003677">
    <property type="term" value="F:DNA binding"/>
    <property type="evidence" value="ECO:0007669"/>
    <property type="project" value="UniProtKB-UniRule"/>
</dbReference>
<dbReference type="PROSITE" id="PS52018">
    <property type="entry name" value="DART"/>
    <property type="match status" value="1"/>
</dbReference>
<proteinExistence type="inferred from homology"/>
<dbReference type="GO" id="GO:0016757">
    <property type="term" value="F:glycosyltransferase activity"/>
    <property type="evidence" value="ECO:0007669"/>
    <property type="project" value="UniProtKB-KW"/>
</dbReference>
<dbReference type="GO" id="GO:0016779">
    <property type="term" value="F:nucleotidyltransferase activity"/>
    <property type="evidence" value="ECO:0007669"/>
    <property type="project" value="UniProtKB-KW"/>
</dbReference>
<keyword evidence="9" id="KW-1185">Reference proteome</keyword>
<keyword evidence="2" id="KW-0328">Glycosyltransferase</keyword>
<sequence length="205" mass="24404">MKEILKQKKIEYLIHFTNAENLYNIFRYGLIPRTELIERGIDSTFNLRSRKYHDAVALTIEFPDYTQFNAIRFRQHNLPWIILKIDAQMINYDACAYSPLKGSELRHGKAGFLSLFDEVSDQKSRKEMELDDKYPTTVQSKILCYETIPVEAIKEVHFPDAANYWIYKGTIPKKCETKICIDRTYFKTRHDFEFWKVNNYKPLPQ</sequence>